<evidence type="ECO:0000256" key="3">
    <source>
        <dbReference type="ARBA" id="ARBA00004236"/>
    </source>
</evidence>
<organism evidence="12 13">
    <name type="scientific">Ferrimicrobium acidiphilum DSM 19497</name>
    <dbReference type="NCBI Taxonomy" id="1121877"/>
    <lineage>
        <taxon>Bacteria</taxon>
        <taxon>Bacillati</taxon>
        <taxon>Actinomycetota</taxon>
        <taxon>Acidimicrobiia</taxon>
        <taxon>Acidimicrobiales</taxon>
        <taxon>Acidimicrobiaceae</taxon>
        <taxon>Ferrimicrobium</taxon>
    </lineage>
</organism>
<dbReference type="RefSeq" id="WP_052566362.1">
    <property type="nucleotide sequence ID" value="NZ_JQKF01000025.1"/>
</dbReference>
<sequence length="340" mass="37410">MEPAASRHLDVAELWSRAAASLSIGVVLVDAEYRTVYSDYADKTPTGGFAERILLERAISALKHDARLELYRSQTLEVFGPPKSYFQLVTTPLGGAPHPPFIITVENITERKRLEEVRRDFVANVSHELKTPVGGIVLLADALSQESDPATVLRLSKRILDEGDRLARLVTDLLDLSKLEETELHQIHDVNLNEVASECIERYRLGAEARGIRLQVELADELPVVSGDRWQLSSALSNLVDNAIKYSEPGAEVQLKIVTSQTNVEAIISDQGIGIPARDLSRIFERFYRVDADRSRATGGTGLGLSIVRHVIENHQGKIDVTSTEGVGTTFTIALPRVSA</sequence>
<dbReference type="Proteomes" id="UP000032336">
    <property type="component" value="Unassembled WGS sequence"/>
</dbReference>
<evidence type="ECO:0000256" key="8">
    <source>
        <dbReference type="ARBA" id="ARBA00023012"/>
    </source>
</evidence>
<keyword evidence="5" id="KW-0597">Phosphoprotein</keyword>
<evidence type="ECO:0000256" key="4">
    <source>
        <dbReference type="ARBA" id="ARBA00012438"/>
    </source>
</evidence>
<reference evidence="12 13" key="1">
    <citation type="submission" date="2015-01" db="EMBL/GenBank/DDBJ databases">
        <title>Draft genome of the acidophilic iron oxidizer Ferrimicrobium acidiphilum strain T23.</title>
        <authorList>
            <person name="Poehlein A."/>
            <person name="Eisen S."/>
            <person name="Schloemann M."/>
            <person name="Johnson B.D."/>
            <person name="Daniel R."/>
            <person name="Muehling M."/>
        </authorList>
    </citation>
    <scope>NUCLEOTIDE SEQUENCE [LARGE SCALE GENOMIC DNA]</scope>
    <source>
        <strain evidence="12 13">T23</strain>
    </source>
</reference>
<dbReference type="InterPro" id="IPR004358">
    <property type="entry name" value="Sig_transdc_His_kin-like_C"/>
</dbReference>
<name>A0A0D8FR34_9ACTN</name>
<comment type="caution">
    <text evidence="12">The sequence shown here is derived from an EMBL/GenBank/DDBJ whole genome shotgun (WGS) entry which is preliminary data.</text>
</comment>
<dbReference type="GO" id="GO:0016036">
    <property type="term" value="P:cellular response to phosphate starvation"/>
    <property type="evidence" value="ECO:0007669"/>
    <property type="project" value="TreeGrafter"/>
</dbReference>
<dbReference type="FunFam" id="3.30.565.10:FF:000006">
    <property type="entry name" value="Sensor histidine kinase WalK"/>
    <property type="match status" value="1"/>
</dbReference>
<dbReference type="Gene3D" id="3.30.565.10">
    <property type="entry name" value="Histidine kinase-like ATPase, C-terminal domain"/>
    <property type="match status" value="1"/>
</dbReference>
<dbReference type="InterPro" id="IPR005467">
    <property type="entry name" value="His_kinase_dom"/>
</dbReference>
<comment type="cofactor">
    <cofactor evidence="2">
        <name>a divalent metal cation</name>
        <dbReference type="ChEBI" id="CHEBI:60240"/>
    </cofactor>
</comment>
<dbReference type="GeneID" id="78373642"/>
<dbReference type="EMBL" id="JXUW01000034">
    <property type="protein sequence ID" value="KJE75611.1"/>
    <property type="molecule type" value="Genomic_DNA"/>
</dbReference>
<evidence type="ECO:0000256" key="10">
    <source>
        <dbReference type="ARBA" id="ARBA00039401"/>
    </source>
</evidence>
<dbReference type="CDD" id="cd00075">
    <property type="entry name" value="HATPase"/>
    <property type="match status" value="1"/>
</dbReference>
<dbReference type="OrthoDB" id="9813151at2"/>
<protein>
    <recommendedName>
        <fullName evidence="10">Sensor-like histidine kinase SenX3</fullName>
        <ecNumber evidence="4">2.7.13.3</ecNumber>
    </recommendedName>
</protein>
<dbReference type="AlphaFoldDB" id="A0A0D8FR34"/>
<gene>
    <name evidence="12" type="primary">senX3</name>
    <name evidence="12" type="ORF">FEAC_26340</name>
</gene>
<evidence type="ECO:0000256" key="2">
    <source>
        <dbReference type="ARBA" id="ARBA00001968"/>
    </source>
</evidence>
<dbReference type="SMART" id="SM00388">
    <property type="entry name" value="HisKA"/>
    <property type="match status" value="1"/>
</dbReference>
<evidence type="ECO:0000256" key="6">
    <source>
        <dbReference type="ARBA" id="ARBA00022679"/>
    </source>
</evidence>
<dbReference type="SUPFAM" id="SSF47384">
    <property type="entry name" value="Homodimeric domain of signal transducing histidine kinase"/>
    <property type="match status" value="1"/>
</dbReference>
<dbReference type="InterPro" id="IPR003594">
    <property type="entry name" value="HATPase_dom"/>
</dbReference>
<comment type="subcellular location">
    <subcellularLocation>
        <location evidence="3">Cell membrane</location>
    </subcellularLocation>
</comment>
<evidence type="ECO:0000256" key="1">
    <source>
        <dbReference type="ARBA" id="ARBA00000085"/>
    </source>
</evidence>
<dbReference type="Pfam" id="PF00512">
    <property type="entry name" value="HisKA"/>
    <property type="match status" value="1"/>
</dbReference>
<dbReference type="PRINTS" id="PR00344">
    <property type="entry name" value="BCTRLSENSOR"/>
</dbReference>
<dbReference type="Gene3D" id="1.10.287.130">
    <property type="match status" value="1"/>
</dbReference>
<keyword evidence="13" id="KW-1185">Reference proteome</keyword>
<evidence type="ECO:0000256" key="5">
    <source>
        <dbReference type="ARBA" id="ARBA00022553"/>
    </source>
</evidence>
<keyword evidence="7 12" id="KW-0418">Kinase</keyword>
<dbReference type="GO" id="GO:0000155">
    <property type="term" value="F:phosphorelay sensor kinase activity"/>
    <property type="evidence" value="ECO:0007669"/>
    <property type="project" value="InterPro"/>
</dbReference>
<dbReference type="STRING" id="1121877.FEAC_26340"/>
<evidence type="ECO:0000313" key="13">
    <source>
        <dbReference type="Proteomes" id="UP000032336"/>
    </source>
</evidence>
<dbReference type="InterPro" id="IPR036890">
    <property type="entry name" value="HATPase_C_sf"/>
</dbReference>
<dbReference type="GO" id="GO:0004721">
    <property type="term" value="F:phosphoprotein phosphatase activity"/>
    <property type="evidence" value="ECO:0007669"/>
    <property type="project" value="TreeGrafter"/>
</dbReference>
<dbReference type="SMART" id="SM00387">
    <property type="entry name" value="HATPase_c"/>
    <property type="match status" value="1"/>
</dbReference>
<dbReference type="InterPro" id="IPR003661">
    <property type="entry name" value="HisK_dim/P_dom"/>
</dbReference>
<dbReference type="FunFam" id="1.10.287.130:FF:000001">
    <property type="entry name" value="Two-component sensor histidine kinase"/>
    <property type="match status" value="1"/>
</dbReference>
<dbReference type="PANTHER" id="PTHR45453">
    <property type="entry name" value="PHOSPHATE REGULON SENSOR PROTEIN PHOR"/>
    <property type="match status" value="1"/>
</dbReference>
<evidence type="ECO:0000313" key="12">
    <source>
        <dbReference type="EMBL" id="KJE75611.1"/>
    </source>
</evidence>
<evidence type="ECO:0000256" key="9">
    <source>
        <dbReference type="ARBA" id="ARBA00023136"/>
    </source>
</evidence>
<dbReference type="PANTHER" id="PTHR45453:SF1">
    <property type="entry name" value="PHOSPHATE REGULON SENSOR PROTEIN PHOR"/>
    <property type="match status" value="1"/>
</dbReference>
<dbReference type="GO" id="GO:0005886">
    <property type="term" value="C:plasma membrane"/>
    <property type="evidence" value="ECO:0007669"/>
    <property type="project" value="UniProtKB-SubCell"/>
</dbReference>
<dbReference type="InterPro" id="IPR036097">
    <property type="entry name" value="HisK_dim/P_sf"/>
</dbReference>
<evidence type="ECO:0000259" key="11">
    <source>
        <dbReference type="PROSITE" id="PS50109"/>
    </source>
</evidence>
<feature type="domain" description="Histidine kinase" evidence="11">
    <location>
        <begin position="124"/>
        <end position="339"/>
    </location>
</feature>
<dbReference type="eggNOG" id="COG5002">
    <property type="taxonomic scope" value="Bacteria"/>
</dbReference>
<proteinExistence type="predicted"/>
<dbReference type="PROSITE" id="PS50109">
    <property type="entry name" value="HIS_KIN"/>
    <property type="match status" value="1"/>
</dbReference>
<dbReference type="PATRIC" id="fig|1121877.4.peg.2948"/>
<keyword evidence="9" id="KW-0472">Membrane</keyword>
<evidence type="ECO:0000256" key="7">
    <source>
        <dbReference type="ARBA" id="ARBA00022777"/>
    </source>
</evidence>
<keyword evidence="8" id="KW-0902">Two-component regulatory system</keyword>
<accession>A0A0D8FR34</accession>
<dbReference type="SUPFAM" id="SSF55874">
    <property type="entry name" value="ATPase domain of HSP90 chaperone/DNA topoisomerase II/histidine kinase"/>
    <property type="match status" value="1"/>
</dbReference>
<dbReference type="EC" id="2.7.13.3" evidence="4"/>
<dbReference type="InterPro" id="IPR050351">
    <property type="entry name" value="BphY/WalK/GraS-like"/>
</dbReference>
<dbReference type="CDD" id="cd00082">
    <property type="entry name" value="HisKA"/>
    <property type="match status" value="1"/>
</dbReference>
<comment type="catalytic activity">
    <reaction evidence="1">
        <text>ATP + protein L-histidine = ADP + protein N-phospho-L-histidine.</text>
        <dbReference type="EC" id="2.7.13.3"/>
    </reaction>
</comment>
<dbReference type="GO" id="GO:0005509">
    <property type="term" value="F:calcium ion binding"/>
    <property type="evidence" value="ECO:0007669"/>
    <property type="project" value="UniProtKB-ARBA"/>
</dbReference>
<dbReference type="Pfam" id="PF02518">
    <property type="entry name" value="HATPase_c"/>
    <property type="match status" value="1"/>
</dbReference>
<keyword evidence="6 12" id="KW-0808">Transferase</keyword>